<keyword evidence="4" id="KW-0804">Transcription</keyword>
<evidence type="ECO:0000259" key="5">
    <source>
        <dbReference type="PROSITE" id="PS50937"/>
    </source>
</evidence>
<dbReference type="PRINTS" id="PR00040">
    <property type="entry name" value="HTHMERR"/>
</dbReference>
<proteinExistence type="predicted"/>
<keyword evidence="7" id="KW-1185">Reference proteome</keyword>
<organism evidence="6 7">
    <name type="scientific">Stigmatella ashevillensis</name>
    <dbReference type="NCBI Taxonomy" id="2995309"/>
    <lineage>
        <taxon>Bacteria</taxon>
        <taxon>Pseudomonadati</taxon>
        <taxon>Myxococcota</taxon>
        <taxon>Myxococcia</taxon>
        <taxon>Myxococcales</taxon>
        <taxon>Cystobacterineae</taxon>
        <taxon>Archangiaceae</taxon>
        <taxon>Stigmatella</taxon>
    </lineage>
</organism>
<evidence type="ECO:0000256" key="3">
    <source>
        <dbReference type="ARBA" id="ARBA00023159"/>
    </source>
</evidence>
<reference evidence="6 7" key="1">
    <citation type="submission" date="2022-11" db="EMBL/GenBank/DDBJ databases">
        <title>Minimal conservation of predation-associated metabolite biosynthetic gene clusters underscores biosynthetic potential of Myxococcota including descriptions for ten novel species: Archangium lansinium sp. nov., Myxococcus landrumus sp. nov., Nannocystis bai.</title>
        <authorList>
            <person name="Ahearne A."/>
            <person name="Stevens C."/>
            <person name="Dowd S."/>
        </authorList>
    </citation>
    <scope>NUCLEOTIDE SEQUENCE [LARGE SCALE GENOMIC DNA]</scope>
    <source>
        <strain evidence="6 7">NCWAL01</strain>
    </source>
</reference>
<dbReference type="EMBL" id="JAQNDM010000002">
    <property type="protein sequence ID" value="MDC0712971.1"/>
    <property type="molecule type" value="Genomic_DNA"/>
</dbReference>
<dbReference type="PANTHER" id="PTHR30204:SF90">
    <property type="entry name" value="HTH-TYPE TRANSCRIPTIONAL ACTIVATOR MTA"/>
    <property type="match status" value="1"/>
</dbReference>
<dbReference type="SUPFAM" id="SSF46955">
    <property type="entry name" value="Putative DNA-binding domain"/>
    <property type="match status" value="1"/>
</dbReference>
<keyword evidence="2" id="KW-0238">DNA-binding</keyword>
<evidence type="ECO:0000313" key="6">
    <source>
        <dbReference type="EMBL" id="MDC0712971.1"/>
    </source>
</evidence>
<dbReference type="InterPro" id="IPR047057">
    <property type="entry name" value="MerR_fam"/>
</dbReference>
<dbReference type="InterPro" id="IPR000551">
    <property type="entry name" value="MerR-type_HTH_dom"/>
</dbReference>
<dbReference type="InterPro" id="IPR036244">
    <property type="entry name" value="TipA-like_antibiotic-bd"/>
</dbReference>
<dbReference type="Proteomes" id="UP001221838">
    <property type="component" value="Unassembled WGS sequence"/>
</dbReference>
<dbReference type="SUPFAM" id="SSF89082">
    <property type="entry name" value="Antibiotic binding domain of TipA-like multidrug resistance regulators"/>
    <property type="match status" value="1"/>
</dbReference>
<keyword evidence="3" id="KW-0010">Activator</keyword>
<keyword evidence="1" id="KW-0805">Transcription regulation</keyword>
<dbReference type="SMART" id="SM00422">
    <property type="entry name" value="HTH_MERR"/>
    <property type="match status" value="1"/>
</dbReference>
<name>A0ABT5DHH2_9BACT</name>
<dbReference type="Gene3D" id="1.10.490.50">
    <property type="entry name" value="Antibiotic binding domain of TipA-like multidrug resistance regulators"/>
    <property type="match status" value="1"/>
</dbReference>
<dbReference type="RefSeq" id="WP_272143142.1">
    <property type="nucleotide sequence ID" value="NZ_JAQNDM010000002.1"/>
</dbReference>
<evidence type="ECO:0000256" key="4">
    <source>
        <dbReference type="ARBA" id="ARBA00023163"/>
    </source>
</evidence>
<dbReference type="PROSITE" id="PS50937">
    <property type="entry name" value="HTH_MERR_2"/>
    <property type="match status" value="1"/>
</dbReference>
<feature type="domain" description="HTH merR-type" evidence="5">
    <location>
        <begin position="2"/>
        <end position="71"/>
    </location>
</feature>
<dbReference type="Gene3D" id="1.10.1660.10">
    <property type="match status" value="1"/>
</dbReference>
<evidence type="ECO:0000313" key="7">
    <source>
        <dbReference type="Proteomes" id="UP001221838"/>
    </source>
</evidence>
<dbReference type="CDD" id="cd01106">
    <property type="entry name" value="HTH_TipAL-Mta"/>
    <property type="match status" value="1"/>
</dbReference>
<protein>
    <submittedName>
        <fullName evidence="6">MerR family transcriptional regulator</fullName>
    </submittedName>
</protein>
<dbReference type="InterPro" id="IPR012925">
    <property type="entry name" value="TipAS_dom"/>
</dbReference>
<dbReference type="PANTHER" id="PTHR30204">
    <property type="entry name" value="REDOX-CYCLING DRUG-SENSING TRANSCRIPTIONAL ACTIVATOR SOXR"/>
    <property type="match status" value="1"/>
</dbReference>
<dbReference type="Pfam" id="PF13411">
    <property type="entry name" value="MerR_1"/>
    <property type="match status" value="1"/>
</dbReference>
<accession>A0ABT5DHH2</accession>
<dbReference type="InterPro" id="IPR009061">
    <property type="entry name" value="DNA-bd_dom_put_sf"/>
</dbReference>
<dbReference type="Pfam" id="PF07739">
    <property type="entry name" value="TipAS"/>
    <property type="match status" value="1"/>
</dbReference>
<gene>
    <name evidence="6" type="ORF">POL68_31205</name>
</gene>
<evidence type="ECO:0000256" key="1">
    <source>
        <dbReference type="ARBA" id="ARBA00023015"/>
    </source>
</evidence>
<evidence type="ECO:0000256" key="2">
    <source>
        <dbReference type="ARBA" id="ARBA00023125"/>
    </source>
</evidence>
<comment type="caution">
    <text evidence="6">The sequence shown here is derived from an EMBL/GenBank/DDBJ whole genome shotgun (WGS) entry which is preliminary data.</text>
</comment>
<sequence>MALTVSQVARLAKISIRTLHHYDEIGLLKPSGRSEAGYRLYETKDLQRLQQVRFFKELGFPLEEIIRVLNDPDFDLRAALKSQRRLLLEKTGHLQALVRAVDAALDSIEKGTPMPQEEMFEVFGDFDPSKYEDEVHERWGNTEAYRESAKRTSGYTRKDWEQLKAEGDELQQRMAAQLAAGTPPTDEGVMDLAEQHRQYISRWFYPCSHEMHGGLGELYVSDSRFTQNIDRVRPGLAQFTQEAFQANAARALGQ</sequence>